<evidence type="ECO:0000313" key="6">
    <source>
        <dbReference type="Proteomes" id="UP001320420"/>
    </source>
</evidence>
<accession>A0AAN9UJS4</accession>
<evidence type="ECO:0008006" key="7">
    <source>
        <dbReference type="Google" id="ProtNLM"/>
    </source>
</evidence>
<evidence type="ECO:0000256" key="2">
    <source>
        <dbReference type="SAM" id="MobiDB-lite"/>
    </source>
</evidence>
<dbReference type="AlphaFoldDB" id="A0AAN9UJS4"/>
<feature type="region of interest" description="Disordered" evidence="2">
    <location>
        <begin position="1"/>
        <end position="43"/>
    </location>
</feature>
<feature type="compositionally biased region" description="Basic and acidic residues" evidence="2">
    <location>
        <begin position="289"/>
        <end position="300"/>
    </location>
</feature>
<sequence length="358" mass="40294">MIKPIRERNLARQSLNSPMDSIKAEPGLKESGQSDIQMAEARPSYKSWKKKYRKMRIVFDDRMRMSEELHQLEQKAMRTAKRLAIENDRLMDLLMDINESPHIPAERRIDVTPEGEGKGDKADKGQKPTKSLQKLLQEVSHRSYAATVDQYPELVDDLDPKDPEIHPTSFLTADDIDEYLSELDKRIGLKPKPCVPPPAQGASGSTPAANFALRNPTSVYNWLRKHAPKTFLQDLEKEKDKDKHKDKDKNKDRDAEDHHQGNGDHEEETGTKKKKGSTVRTKRQSTAAIKKEKEKEKKEAAAAAAAEAAGYDDEVMNYTKPASAKGKRKRDDDPGYRPKGGSSRPSKKRKSGGGASNK</sequence>
<feature type="compositionally biased region" description="Basic and acidic residues" evidence="2">
    <location>
        <begin position="234"/>
        <end position="271"/>
    </location>
</feature>
<dbReference type="InterPro" id="IPR055449">
    <property type="entry name" value="Iec3-like_M"/>
</dbReference>
<feature type="compositionally biased region" description="Basic and acidic residues" evidence="2">
    <location>
        <begin position="1"/>
        <end position="10"/>
    </location>
</feature>
<evidence type="ECO:0000313" key="5">
    <source>
        <dbReference type="EMBL" id="KAK7749171.1"/>
    </source>
</evidence>
<evidence type="ECO:0000256" key="1">
    <source>
        <dbReference type="SAM" id="Coils"/>
    </source>
</evidence>
<dbReference type="GO" id="GO:0006338">
    <property type="term" value="P:chromatin remodeling"/>
    <property type="evidence" value="ECO:0007669"/>
    <property type="project" value="InterPro"/>
</dbReference>
<feature type="region of interest" description="Disordered" evidence="2">
    <location>
        <begin position="189"/>
        <end position="211"/>
    </location>
</feature>
<evidence type="ECO:0000259" key="3">
    <source>
        <dbReference type="Pfam" id="PF14612"/>
    </source>
</evidence>
<feature type="coiled-coil region" evidence="1">
    <location>
        <begin position="62"/>
        <end position="89"/>
    </location>
</feature>
<protein>
    <recommendedName>
        <fullName evidence="7">IEC3 subunit of the Ino80 complex, chromatin re-modelling-domain-containing protein</fullName>
    </recommendedName>
</protein>
<dbReference type="Proteomes" id="UP001320420">
    <property type="component" value="Unassembled WGS sequence"/>
</dbReference>
<reference evidence="5 6" key="1">
    <citation type="submission" date="2024-02" db="EMBL/GenBank/DDBJ databases">
        <title>De novo assembly and annotation of 12 fungi associated with fruit tree decline syndrome in Ontario, Canada.</title>
        <authorList>
            <person name="Sulman M."/>
            <person name="Ellouze W."/>
            <person name="Ilyukhin E."/>
        </authorList>
    </citation>
    <scope>NUCLEOTIDE SEQUENCE [LARGE SCALE GENOMIC DNA]</scope>
    <source>
        <strain evidence="5 6">M11/M66-122</strain>
    </source>
</reference>
<feature type="domain" description="INO80 complex subunit 3-like middle region" evidence="4">
    <location>
        <begin position="130"/>
        <end position="236"/>
    </location>
</feature>
<feature type="compositionally biased region" description="Basic residues" evidence="2">
    <location>
        <begin position="272"/>
        <end position="283"/>
    </location>
</feature>
<feature type="region of interest" description="Disordered" evidence="2">
    <location>
        <begin position="104"/>
        <end position="129"/>
    </location>
</feature>
<dbReference type="Pfam" id="PF24244">
    <property type="entry name" value="Iec3-like_M"/>
    <property type="match status" value="1"/>
</dbReference>
<dbReference type="GO" id="GO:0031011">
    <property type="term" value="C:Ino80 complex"/>
    <property type="evidence" value="ECO:0007669"/>
    <property type="project" value="InterPro"/>
</dbReference>
<dbReference type="Pfam" id="PF14612">
    <property type="entry name" value="Ino80_Iec3"/>
    <property type="match status" value="1"/>
</dbReference>
<name>A0AAN9UJS4_9PEZI</name>
<keyword evidence="6" id="KW-1185">Reference proteome</keyword>
<dbReference type="EMBL" id="JAKJXP020000077">
    <property type="protein sequence ID" value="KAK7749171.1"/>
    <property type="molecule type" value="Genomic_DNA"/>
</dbReference>
<proteinExistence type="predicted"/>
<feature type="domain" description="INO80 complex subunit 3 N-terminal" evidence="3">
    <location>
        <begin position="46"/>
        <end position="113"/>
    </location>
</feature>
<evidence type="ECO:0000259" key="4">
    <source>
        <dbReference type="Pfam" id="PF24244"/>
    </source>
</evidence>
<dbReference type="InterPro" id="IPR032742">
    <property type="entry name" value="Iec3_N"/>
</dbReference>
<feature type="compositionally biased region" description="Basic and acidic residues" evidence="2">
    <location>
        <begin position="104"/>
        <end position="126"/>
    </location>
</feature>
<gene>
    <name evidence="5" type="ORF">SLS62_008352</name>
</gene>
<feature type="region of interest" description="Disordered" evidence="2">
    <location>
        <begin position="230"/>
        <end position="358"/>
    </location>
</feature>
<organism evidence="5 6">
    <name type="scientific">Diatrype stigma</name>
    <dbReference type="NCBI Taxonomy" id="117547"/>
    <lineage>
        <taxon>Eukaryota</taxon>
        <taxon>Fungi</taxon>
        <taxon>Dikarya</taxon>
        <taxon>Ascomycota</taxon>
        <taxon>Pezizomycotina</taxon>
        <taxon>Sordariomycetes</taxon>
        <taxon>Xylariomycetidae</taxon>
        <taxon>Xylariales</taxon>
        <taxon>Diatrypaceae</taxon>
        <taxon>Diatrype</taxon>
    </lineage>
</organism>
<keyword evidence="1" id="KW-0175">Coiled coil</keyword>
<comment type="caution">
    <text evidence="5">The sequence shown here is derived from an EMBL/GenBank/DDBJ whole genome shotgun (WGS) entry which is preliminary data.</text>
</comment>